<dbReference type="EMBL" id="JAPEUV010000340">
    <property type="protein sequence ID" value="KAJ4329637.1"/>
    <property type="molecule type" value="Genomic_DNA"/>
</dbReference>
<name>A0A9W8WNP2_9PLEO</name>
<dbReference type="Proteomes" id="UP001140562">
    <property type="component" value="Unassembled WGS sequence"/>
</dbReference>
<feature type="non-terminal residue" evidence="2">
    <location>
        <position position="1"/>
    </location>
</feature>
<gene>
    <name evidence="2" type="ORF">N0V87_010699</name>
</gene>
<evidence type="ECO:0008006" key="4">
    <source>
        <dbReference type="Google" id="ProtNLM"/>
    </source>
</evidence>
<feature type="compositionally biased region" description="Acidic residues" evidence="1">
    <location>
        <begin position="54"/>
        <end position="97"/>
    </location>
</feature>
<evidence type="ECO:0000256" key="1">
    <source>
        <dbReference type="SAM" id="MobiDB-lite"/>
    </source>
</evidence>
<proteinExistence type="predicted"/>
<reference evidence="2" key="1">
    <citation type="submission" date="2022-10" db="EMBL/GenBank/DDBJ databases">
        <title>Tapping the CABI collections for fungal endophytes: first genome assemblies for Collariella, Neodidymelliopsis, Ascochyta clinopodiicola, Didymella pomorum, Didymosphaeria variabile, Neocosmospora piperis and Neocucurbitaria cava.</title>
        <authorList>
            <person name="Hill R."/>
        </authorList>
    </citation>
    <scope>NUCLEOTIDE SEQUENCE</scope>
    <source>
        <strain evidence="2">IMI 360193</strain>
    </source>
</reference>
<feature type="region of interest" description="Disordered" evidence="1">
    <location>
        <begin position="51"/>
        <end position="99"/>
    </location>
</feature>
<evidence type="ECO:0000313" key="2">
    <source>
        <dbReference type="EMBL" id="KAJ4329637.1"/>
    </source>
</evidence>
<accession>A0A9W8WNP2</accession>
<comment type="caution">
    <text evidence="2">The sequence shown here is derived from an EMBL/GenBank/DDBJ whole genome shotgun (WGS) entry which is preliminary data.</text>
</comment>
<sequence>FRNLLNVIDSATPHRLRTLLKEWSTTTPAIFGHVQDELMLPSGALKMAWSERGQDEDGNNEDDDGIDEQDEEGEDDSDDTSEDAGYDFESDYSDEQTDAPAIRQRYEICVQCHEEYDVLLNDKTSCEWHDGEPHTPGSTKAYVECDQLTTPRRTRGGLGRRLLG</sequence>
<evidence type="ECO:0000313" key="3">
    <source>
        <dbReference type="Proteomes" id="UP001140562"/>
    </source>
</evidence>
<protein>
    <recommendedName>
        <fullName evidence="4">C2H2-type domain-containing protein</fullName>
    </recommendedName>
</protein>
<organism evidence="2 3">
    <name type="scientific">Didymella glomerata</name>
    <dbReference type="NCBI Taxonomy" id="749621"/>
    <lineage>
        <taxon>Eukaryota</taxon>
        <taxon>Fungi</taxon>
        <taxon>Dikarya</taxon>
        <taxon>Ascomycota</taxon>
        <taxon>Pezizomycotina</taxon>
        <taxon>Dothideomycetes</taxon>
        <taxon>Pleosporomycetidae</taxon>
        <taxon>Pleosporales</taxon>
        <taxon>Pleosporineae</taxon>
        <taxon>Didymellaceae</taxon>
        <taxon>Didymella</taxon>
    </lineage>
</organism>
<dbReference type="AlphaFoldDB" id="A0A9W8WNP2"/>
<keyword evidence="3" id="KW-1185">Reference proteome</keyword>
<dbReference type="OrthoDB" id="5422613at2759"/>